<gene>
    <name evidence="2" type="ORF">ATH50_0314</name>
    <name evidence="1" type="ORF">DU502_09030</name>
</gene>
<evidence type="ECO:0000313" key="1">
    <source>
        <dbReference type="EMBL" id="AZH25516.1"/>
    </source>
</evidence>
<dbReference type="AlphaFoldDB" id="A0A3M0EB21"/>
<accession>A0A3M0EB21</accession>
<dbReference type="Proteomes" id="UP000282007">
    <property type="component" value="Chromosome"/>
</dbReference>
<dbReference type="EMBL" id="REFS01000001">
    <property type="protein sequence ID" value="RMB25230.1"/>
    <property type="molecule type" value="Genomic_DNA"/>
</dbReference>
<dbReference type="RefSeq" id="WP_121919054.1">
    <property type="nucleotide sequence ID" value="NZ_CP034145.1"/>
</dbReference>
<dbReference type="GeneID" id="38471426"/>
<dbReference type="InterPro" id="IPR055944">
    <property type="entry name" value="DUF7522"/>
</dbReference>
<reference evidence="2 3" key="1">
    <citation type="journal article" date="2015" name="Stand. Genomic Sci.">
        <title>Genomic Encyclopedia of Bacterial and Archaeal Type Strains, Phase III: the genomes of soil and plant-associated and newly described type strains.</title>
        <authorList>
            <person name="Whitman W.B."/>
            <person name="Woyke T."/>
            <person name="Klenk H.P."/>
            <person name="Zhou Y."/>
            <person name="Lilburn T.G."/>
            <person name="Beck B.J."/>
            <person name="De Vos P."/>
            <person name="Vandamme P."/>
            <person name="Eisen J.A."/>
            <person name="Garrity G."/>
            <person name="Hugenholtz P."/>
            <person name="Kyrpides N.C."/>
        </authorList>
    </citation>
    <scope>NUCLEOTIDE SEQUENCE [LARGE SCALE GENOMIC DNA]</scope>
    <source>
        <strain evidence="2 3">CGMCC 1.10124</strain>
    </source>
</reference>
<proteinExistence type="predicted"/>
<evidence type="ECO:0000313" key="4">
    <source>
        <dbReference type="Proteomes" id="UP000282007"/>
    </source>
</evidence>
<organism evidence="2 3">
    <name type="scientific">Haloplanus aerogenes</name>
    <dbReference type="NCBI Taxonomy" id="660522"/>
    <lineage>
        <taxon>Archaea</taxon>
        <taxon>Methanobacteriati</taxon>
        <taxon>Methanobacteriota</taxon>
        <taxon>Stenosarchaea group</taxon>
        <taxon>Halobacteria</taxon>
        <taxon>Halobacteriales</taxon>
        <taxon>Haloferacaceae</taxon>
        <taxon>Haloplanus</taxon>
    </lineage>
</organism>
<evidence type="ECO:0000313" key="2">
    <source>
        <dbReference type="EMBL" id="RMB25230.1"/>
    </source>
</evidence>
<dbReference type="Pfam" id="PF24366">
    <property type="entry name" value="DUF7522"/>
    <property type="match status" value="1"/>
</dbReference>
<dbReference type="Proteomes" id="UP000277326">
    <property type="component" value="Unassembled WGS sequence"/>
</dbReference>
<dbReference type="EMBL" id="CP034145">
    <property type="protein sequence ID" value="AZH25516.1"/>
    <property type="molecule type" value="Genomic_DNA"/>
</dbReference>
<keyword evidence="4" id="KW-1185">Reference proteome</keyword>
<dbReference type="KEGG" id="haer:DU502_09030"/>
<dbReference type="OrthoDB" id="256252at2157"/>
<reference evidence="2" key="3">
    <citation type="submission" date="2018-10" db="EMBL/GenBank/DDBJ databases">
        <authorList>
            <person name="Whitman W."/>
            <person name="Huntemann M."/>
            <person name="Clum A."/>
            <person name="Pillay M."/>
            <person name="Palaniappan K."/>
            <person name="Varghese N."/>
            <person name="Mikhailova N."/>
            <person name="Stamatis D."/>
            <person name="Reddy T."/>
            <person name="Daum C."/>
            <person name="Shapiro N."/>
            <person name="Ivanova N."/>
            <person name="Kyrpides N."/>
            <person name="Woyke T."/>
        </authorList>
    </citation>
    <scope>NUCLEOTIDE SEQUENCE</scope>
    <source>
        <strain evidence="2">CGMCC 1.10124</strain>
    </source>
</reference>
<protein>
    <submittedName>
        <fullName evidence="2">Uncharacterized protein</fullName>
    </submittedName>
</protein>
<sequence length="131" mass="14583">MSGHHNLVDASFREQLVSACRTAVGDSLRSITYFTPDEYEQVYLRSDLEADADLTATVEHEAAGFRTQMAYDQSELGDYQYTLRVFENGFLTRVIVGKHGVFVTTDGITVLRSREVTEAIGAILRETVEAA</sequence>
<evidence type="ECO:0000313" key="3">
    <source>
        <dbReference type="Proteomes" id="UP000277326"/>
    </source>
</evidence>
<name>A0A3M0EB21_9EURY</name>
<reference evidence="1 4" key="2">
    <citation type="submission" date="2018-07" db="EMBL/GenBank/DDBJ databases">
        <title>Genome sequences of Haloplanus aerogenes JCM 16430T.</title>
        <authorList>
            <person name="Kim Y.B."/>
            <person name="Roh S.W."/>
        </authorList>
    </citation>
    <scope>NUCLEOTIDE SEQUENCE [LARGE SCALE GENOMIC DNA]</scope>
    <source>
        <strain evidence="1 4">JCM 16430</strain>
    </source>
</reference>